<evidence type="ECO:0000313" key="3">
    <source>
        <dbReference type="Proteomes" id="UP001281761"/>
    </source>
</evidence>
<gene>
    <name evidence="2" type="ORF">BLNAU_5836</name>
</gene>
<dbReference type="Proteomes" id="UP001281761">
    <property type="component" value="Unassembled WGS sequence"/>
</dbReference>
<evidence type="ECO:0000256" key="1">
    <source>
        <dbReference type="SAM" id="MobiDB-lite"/>
    </source>
</evidence>
<accession>A0ABQ9Y692</accession>
<feature type="compositionally biased region" description="Basic and acidic residues" evidence="1">
    <location>
        <begin position="1"/>
        <end position="14"/>
    </location>
</feature>
<evidence type="ECO:0000313" key="2">
    <source>
        <dbReference type="EMBL" id="KAK2959278.1"/>
    </source>
</evidence>
<protein>
    <submittedName>
        <fullName evidence="2">Uncharacterized protein</fullName>
    </submittedName>
</protein>
<feature type="compositionally biased region" description="Polar residues" evidence="1">
    <location>
        <begin position="48"/>
        <end position="63"/>
    </location>
</feature>
<reference evidence="2 3" key="1">
    <citation type="journal article" date="2022" name="bioRxiv">
        <title>Genomics of Preaxostyla Flagellates Illuminates Evolutionary Transitions and the Path Towards Mitochondrial Loss.</title>
        <authorList>
            <person name="Novak L.V.F."/>
            <person name="Treitli S.C."/>
            <person name="Pyrih J."/>
            <person name="Halakuc P."/>
            <person name="Pipaliya S.V."/>
            <person name="Vacek V."/>
            <person name="Brzon O."/>
            <person name="Soukal P."/>
            <person name="Eme L."/>
            <person name="Dacks J.B."/>
            <person name="Karnkowska A."/>
            <person name="Elias M."/>
            <person name="Hampl V."/>
        </authorList>
    </citation>
    <scope>NUCLEOTIDE SEQUENCE [LARGE SCALE GENOMIC DNA]</scope>
    <source>
        <strain evidence="2">NAU3</strain>
        <tissue evidence="2">Gut</tissue>
    </source>
</reference>
<organism evidence="2 3">
    <name type="scientific">Blattamonas nauphoetae</name>
    <dbReference type="NCBI Taxonomy" id="2049346"/>
    <lineage>
        <taxon>Eukaryota</taxon>
        <taxon>Metamonada</taxon>
        <taxon>Preaxostyla</taxon>
        <taxon>Oxymonadida</taxon>
        <taxon>Blattamonas</taxon>
    </lineage>
</organism>
<feature type="region of interest" description="Disordered" evidence="1">
    <location>
        <begin position="1"/>
        <end position="63"/>
    </location>
</feature>
<comment type="caution">
    <text evidence="2">The sequence shown here is derived from an EMBL/GenBank/DDBJ whole genome shotgun (WGS) entry which is preliminary data.</text>
</comment>
<sequence length="215" mass="23781">MLEEEKLIEEKLNEESQTIGDTSSTTQSETSCSHPAELKDDTEPLKQSMEQDQSQPESGNETLLQTVDHVGGDEEPLETATVAPQNPTDVDTEIEALPIFPPSESSTIPILHTVQAGQPDHDEILTRTAHFLARTTLHTGEQETHDIDDYAAIKGEGAGNLDYLEDLCLSDESIYHELRNRAQRTDIVSTRRYFTSNCDGTAETEQNRGKEGGCH</sequence>
<proteinExistence type="predicted"/>
<keyword evidence="3" id="KW-1185">Reference proteome</keyword>
<name>A0ABQ9Y692_9EUKA</name>
<feature type="compositionally biased region" description="Low complexity" evidence="1">
    <location>
        <begin position="22"/>
        <end position="33"/>
    </location>
</feature>
<dbReference type="EMBL" id="JARBJD010000031">
    <property type="protein sequence ID" value="KAK2959278.1"/>
    <property type="molecule type" value="Genomic_DNA"/>
</dbReference>